<keyword evidence="1" id="KW-0472">Membrane</keyword>
<dbReference type="Proteomes" id="UP000663851">
    <property type="component" value="Unassembled WGS sequence"/>
</dbReference>
<keyword evidence="1" id="KW-0812">Transmembrane</keyword>
<accession>A0A820RSG4</accession>
<evidence type="ECO:0000313" key="2">
    <source>
        <dbReference type="EMBL" id="CAF4442624.1"/>
    </source>
</evidence>
<dbReference type="AlphaFoldDB" id="A0A820RSG4"/>
<reference evidence="2" key="1">
    <citation type="submission" date="2021-02" db="EMBL/GenBank/DDBJ databases">
        <authorList>
            <person name="Nowell W R."/>
        </authorList>
    </citation>
    <scope>NUCLEOTIDE SEQUENCE</scope>
</reference>
<keyword evidence="1" id="KW-1133">Transmembrane helix</keyword>
<evidence type="ECO:0000256" key="1">
    <source>
        <dbReference type="SAM" id="Phobius"/>
    </source>
</evidence>
<sequence length="226" mass="26090">MVLDANILKEKLIEAWKLRSNETSFSASLGPLIAECRSEEEFRSLFTSQILAHIDSAISSNLLQSYFKFHARSGYINESLVIERLLSLTPLSSSVTTDDVQIKFLLELLFEILKSMNITAEQAPRLGKQLNLLAKWLCSALCIYSNQLNINEQMNTKEKEMLVLISNLFLLLFTNTTYYCLWLMIIKAQKEQNEWKQLQERLELISKSIPNGENSRPDVYEQILFK</sequence>
<proteinExistence type="predicted"/>
<feature type="transmembrane region" description="Helical" evidence="1">
    <location>
        <begin position="161"/>
        <end position="186"/>
    </location>
</feature>
<organism evidence="2 3">
    <name type="scientific">Rotaria socialis</name>
    <dbReference type="NCBI Taxonomy" id="392032"/>
    <lineage>
        <taxon>Eukaryota</taxon>
        <taxon>Metazoa</taxon>
        <taxon>Spiralia</taxon>
        <taxon>Gnathifera</taxon>
        <taxon>Rotifera</taxon>
        <taxon>Eurotatoria</taxon>
        <taxon>Bdelloidea</taxon>
        <taxon>Philodinida</taxon>
        <taxon>Philodinidae</taxon>
        <taxon>Rotaria</taxon>
    </lineage>
</organism>
<evidence type="ECO:0000313" key="3">
    <source>
        <dbReference type="Proteomes" id="UP000663851"/>
    </source>
</evidence>
<comment type="caution">
    <text evidence="2">The sequence shown here is derived from an EMBL/GenBank/DDBJ whole genome shotgun (WGS) entry which is preliminary data.</text>
</comment>
<protein>
    <submittedName>
        <fullName evidence="2">Uncharacterized protein</fullName>
    </submittedName>
</protein>
<dbReference type="EMBL" id="CAJOBO010002289">
    <property type="protein sequence ID" value="CAF4442624.1"/>
    <property type="molecule type" value="Genomic_DNA"/>
</dbReference>
<name>A0A820RSG4_9BILA</name>
<gene>
    <name evidence="2" type="ORF">HFQ381_LOCUS23255</name>
</gene>